<dbReference type="InterPro" id="IPR016039">
    <property type="entry name" value="Thiolase-like"/>
</dbReference>
<dbReference type="InterPro" id="IPR014043">
    <property type="entry name" value="Acyl_transferase_dom"/>
</dbReference>
<dbReference type="PROSITE" id="PS00606">
    <property type="entry name" value="KS3_1"/>
    <property type="match status" value="2"/>
</dbReference>
<dbReference type="Pfam" id="PF18369">
    <property type="entry name" value="PKS_DE"/>
    <property type="match status" value="1"/>
</dbReference>
<dbReference type="InterPro" id="IPR057326">
    <property type="entry name" value="KR_dom"/>
</dbReference>
<dbReference type="NCBIfam" id="NF045894">
    <property type="entry name" value="PKS_plus_SDR"/>
    <property type="match status" value="1"/>
</dbReference>
<evidence type="ECO:0000256" key="7">
    <source>
        <dbReference type="ARBA" id="ARBA00023268"/>
    </source>
</evidence>
<feature type="active site" description="Proton donor; for dehydratase activity" evidence="9">
    <location>
        <position position="2627"/>
    </location>
</feature>
<keyword evidence="8" id="KW-0012">Acyltransferase</keyword>
<dbReference type="InterPro" id="IPR011032">
    <property type="entry name" value="GroES-like_sf"/>
</dbReference>
<keyword evidence="5" id="KW-0808">Transferase</keyword>
<dbReference type="Pfam" id="PF00550">
    <property type="entry name" value="PP-binding"/>
    <property type="match status" value="2"/>
</dbReference>
<dbReference type="InterPro" id="IPR018201">
    <property type="entry name" value="Ketoacyl_synth_AS"/>
</dbReference>
<evidence type="ECO:0000256" key="4">
    <source>
        <dbReference type="ARBA" id="ARBA00022553"/>
    </source>
</evidence>
<dbReference type="InterPro" id="IPR001227">
    <property type="entry name" value="Ac_transferase_dom_sf"/>
</dbReference>
<dbReference type="PANTHER" id="PTHR43775:SF51">
    <property type="entry name" value="INACTIVE PHENOLPHTHIOCEROL SYNTHESIS POLYKETIDE SYNTHASE TYPE I PKS1-RELATED"/>
    <property type="match status" value="1"/>
</dbReference>
<dbReference type="PROSITE" id="PS52004">
    <property type="entry name" value="KS3_2"/>
    <property type="match status" value="2"/>
</dbReference>
<dbReference type="Pfam" id="PF13602">
    <property type="entry name" value="ADH_zinc_N_2"/>
    <property type="match status" value="1"/>
</dbReference>
<dbReference type="Pfam" id="PF08990">
    <property type="entry name" value="Docking"/>
    <property type="match status" value="1"/>
</dbReference>
<comment type="caution">
    <text evidence="13">The sequence shown here is derived from an EMBL/GenBank/DDBJ whole genome shotgun (WGS) entry which is preliminary data.</text>
</comment>
<dbReference type="PROSITE" id="PS00012">
    <property type="entry name" value="PHOSPHOPANTETHEINE"/>
    <property type="match status" value="2"/>
</dbReference>
<dbReference type="CDD" id="cd05195">
    <property type="entry name" value="enoyl_red"/>
    <property type="match status" value="1"/>
</dbReference>
<reference evidence="13 14" key="1">
    <citation type="submission" date="2022-06" db="EMBL/GenBank/DDBJ databases">
        <title>Draft genome sequence of type strain Streptomyces rubrisoli DSM 42083.</title>
        <authorList>
            <person name="Duangmal K."/>
            <person name="Klaysubun C."/>
        </authorList>
    </citation>
    <scope>NUCLEOTIDE SEQUENCE [LARGE SCALE GENOMIC DNA]</scope>
    <source>
        <strain evidence="13 14">DSM 42083</strain>
    </source>
</reference>
<dbReference type="Gene3D" id="3.40.50.720">
    <property type="entry name" value="NAD(P)-binding Rossmann-like Domain"/>
    <property type="match status" value="2"/>
</dbReference>
<dbReference type="SUPFAM" id="SSF51735">
    <property type="entry name" value="NAD(P)-binding Rossmann-fold domains"/>
    <property type="match status" value="5"/>
</dbReference>
<dbReference type="Gene3D" id="3.40.47.10">
    <property type="match status" value="2"/>
</dbReference>
<feature type="domain" description="Ketosynthase family 3 (KS3)" evidence="11">
    <location>
        <begin position="1547"/>
        <end position="1971"/>
    </location>
</feature>
<dbReference type="EMBL" id="JANFNH010000015">
    <property type="protein sequence ID" value="MCQ4043390.1"/>
    <property type="molecule type" value="Genomic_DNA"/>
</dbReference>
<dbReference type="Gene3D" id="3.40.366.10">
    <property type="entry name" value="Malonyl-Coenzyme A Acyl Carrier Protein, domain 2"/>
    <property type="match status" value="2"/>
</dbReference>
<dbReference type="Gene3D" id="6.10.140.1830">
    <property type="match status" value="1"/>
</dbReference>
<dbReference type="PROSITE" id="PS50075">
    <property type="entry name" value="CARRIER"/>
    <property type="match status" value="2"/>
</dbReference>
<dbReference type="Gene3D" id="3.40.50.11460">
    <property type="match status" value="2"/>
</dbReference>
<comment type="pathway">
    <text evidence="2">Antibiotic biosynthesis.</text>
</comment>
<dbReference type="SMART" id="SM00826">
    <property type="entry name" value="PKS_DH"/>
    <property type="match status" value="1"/>
</dbReference>
<dbReference type="SUPFAM" id="SSF52151">
    <property type="entry name" value="FabD/lysophospholipase-like"/>
    <property type="match status" value="2"/>
</dbReference>
<dbReference type="InterPro" id="IPR020806">
    <property type="entry name" value="PKS_PP-bd"/>
</dbReference>
<dbReference type="Gene3D" id="3.10.129.110">
    <property type="entry name" value="Polyketide synthase dehydratase"/>
    <property type="match status" value="1"/>
</dbReference>
<evidence type="ECO:0000256" key="3">
    <source>
        <dbReference type="ARBA" id="ARBA00022450"/>
    </source>
</evidence>
<feature type="domain" description="Ketosynthase family 3 (KS3)" evidence="11">
    <location>
        <begin position="33"/>
        <end position="457"/>
    </location>
</feature>
<dbReference type="Gene3D" id="1.10.1200.10">
    <property type="entry name" value="ACP-like"/>
    <property type="match status" value="2"/>
</dbReference>
<keyword evidence="7" id="KW-0511">Multifunctional enzyme</keyword>
<feature type="region of interest" description="C-terminal hotdog fold" evidence="9">
    <location>
        <begin position="2566"/>
        <end position="2705"/>
    </location>
</feature>
<feature type="active site" description="Proton acceptor; for dehydratase activity" evidence="9">
    <location>
        <position position="2464"/>
    </location>
</feature>
<dbReference type="InterPro" id="IPR016036">
    <property type="entry name" value="Malonyl_transacylase_ACP-bd"/>
</dbReference>
<gene>
    <name evidence="13" type="ORF">NON19_15490</name>
</gene>
<dbReference type="SUPFAM" id="SSF47336">
    <property type="entry name" value="ACP-like"/>
    <property type="match status" value="2"/>
</dbReference>
<dbReference type="SMART" id="SM01294">
    <property type="entry name" value="PKS_PP_betabranch"/>
    <property type="match status" value="2"/>
</dbReference>
<accession>A0ABT1PDD9</accession>
<dbReference type="SMART" id="SM00823">
    <property type="entry name" value="PKS_PP"/>
    <property type="match status" value="2"/>
</dbReference>
<dbReference type="InterPro" id="IPR036291">
    <property type="entry name" value="NAD(P)-bd_dom_sf"/>
</dbReference>
<dbReference type="SMART" id="SM00827">
    <property type="entry name" value="PKS_AT"/>
    <property type="match status" value="2"/>
</dbReference>
<dbReference type="Pfam" id="PF22953">
    <property type="entry name" value="SpnB_Rossmann"/>
    <property type="match status" value="1"/>
</dbReference>
<dbReference type="Gene3D" id="3.30.70.3290">
    <property type="match status" value="2"/>
</dbReference>
<keyword evidence="3" id="KW-0596">Phosphopantetheine</keyword>
<dbReference type="InterPro" id="IPR013968">
    <property type="entry name" value="PKS_KR"/>
</dbReference>
<dbReference type="Pfam" id="PF08240">
    <property type="entry name" value="ADH_N"/>
    <property type="match status" value="1"/>
</dbReference>
<evidence type="ECO:0000259" key="12">
    <source>
        <dbReference type="PROSITE" id="PS52019"/>
    </source>
</evidence>
<evidence type="ECO:0000313" key="13">
    <source>
        <dbReference type="EMBL" id="MCQ4043390.1"/>
    </source>
</evidence>
<dbReference type="InterPro" id="IPR020807">
    <property type="entry name" value="PKS_DH"/>
</dbReference>
<dbReference type="InterPro" id="IPR009081">
    <property type="entry name" value="PP-bd_ACP"/>
</dbReference>
<dbReference type="Gene3D" id="3.90.180.10">
    <property type="entry name" value="Medium-chain alcohol dehydrogenases, catalytic domain"/>
    <property type="match status" value="1"/>
</dbReference>
<proteinExistence type="predicted"/>
<dbReference type="Pfam" id="PF08659">
    <property type="entry name" value="KR"/>
    <property type="match status" value="2"/>
</dbReference>
<dbReference type="InterPro" id="IPR042104">
    <property type="entry name" value="PKS_dehydratase_sf"/>
</dbReference>
<evidence type="ECO:0000256" key="6">
    <source>
        <dbReference type="ARBA" id="ARBA00023194"/>
    </source>
</evidence>
<dbReference type="Pfam" id="PF16197">
    <property type="entry name" value="KAsynt_C_assoc"/>
    <property type="match status" value="2"/>
</dbReference>
<name>A0ABT1PDD9_9ACTN</name>
<dbReference type="InterPro" id="IPR013154">
    <property type="entry name" value="ADH-like_N"/>
</dbReference>
<dbReference type="InterPro" id="IPR055123">
    <property type="entry name" value="SpnB-like_Rossmann"/>
</dbReference>
<dbReference type="InterPro" id="IPR014030">
    <property type="entry name" value="Ketoacyl_synth_N"/>
</dbReference>
<evidence type="ECO:0000256" key="2">
    <source>
        <dbReference type="ARBA" id="ARBA00004792"/>
    </source>
</evidence>
<dbReference type="InterPro" id="IPR041618">
    <property type="entry name" value="PKS_DE"/>
</dbReference>
<feature type="domain" description="Carrier" evidence="10">
    <location>
        <begin position="3515"/>
        <end position="3590"/>
    </location>
</feature>
<dbReference type="InterPro" id="IPR036736">
    <property type="entry name" value="ACP-like_sf"/>
</dbReference>
<dbReference type="InterPro" id="IPR049551">
    <property type="entry name" value="PKS_DH_C"/>
</dbReference>
<evidence type="ECO:0000259" key="10">
    <source>
        <dbReference type="PROSITE" id="PS50075"/>
    </source>
</evidence>
<dbReference type="InterPro" id="IPR020843">
    <property type="entry name" value="ER"/>
</dbReference>
<dbReference type="SUPFAM" id="SSF55048">
    <property type="entry name" value="Probable ACP-binding domain of malonyl-CoA ACP transacylase"/>
    <property type="match status" value="2"/>
</dbReference>
<dbReference type="SUPFAM" id="SSF53901">
    <property type="entry name" value="Thiolase-like"/>
    <property type="match status" value="2"/>
</dbReference>
<dbReference type="Pfam" id="PF02801">
    <property type="entry name" value="Ketoacyl-synt_C"/>
    <property type="match status" value="2"/>
</dbReference>
<evidence type="ECO:0000313" key="14">
    <source>
        <dbReference type="Proteomes" id="UP001206206"/>
    </source>
</evidence>
<comment type="cofactor">
    <cofactor evidence="1">
        <name>pantetheine 4'-phosphate</name>
        <dbReference type="ChEBI" id="CHEBI:47942"/>
    </cofactor>
</comment>
<dbReference type="InterPro" id="IPR049900">
    <property type="entry name" value="PKS_mFAS_DH"/>
</dbReference>
<dbReference type="SMART" id="SM00825">
    <property type="entry name" value="PKS_KS"/>
    <property type="match status" value="2"/>
</dbReference>
<dbReference type="InterPro" id="IPR049552">
    <property type="entry name" value="PKS_DH_N"/>
</dbReference>
<keyword evidence="6" id="KW-0045">Antibiotic biosynthesis</keyword>
<dbReference type="Proteomes" id="UP001206206">
    <property type="component" value="Unassembled WGS sequence"/>
</dbReference>
<dbReference type="CDD" id="cd08956">
    <property type="entry name" value="KR_3_FAS_SDR_x"/>
    <property type="match status" value="1"/>
</dbReference>
<dbReference type="SMART" id="SM00822">
    <property type="entry name" value="PKS_KR"/>
    <property type="match status" value="2"/>
</dbReference>
<keyword evidence="14" id="KW-1185">Reference proteome</keyword>
<dbReference type="CDD" id="cd08952">
    <property type="entry name" value="KR_1_SDR_x"/>
    <property type="match status" value="1"/>
</dbReference>
<dbReference type="Pfam" id="PF14765">
    <property type="entry name" value="PS-DH"/>
    <property type="match status" value="1"/>
</dbReference>
<evidence type="ECO:0000256" key="8">
    <source>
        <dbReference type="ARBA" id="ARBA00023315"/>
    </source>
</evidence>
<dbReference type="InterPro" id="IPR032821">
    <property type="entry name" value="PKS_assoc"/>
</dbReference>
<dbReference type="PROSITE" id="PS52019">
    <property type="entry name" value="PKS_MFAS_DH"/>
    <property type="match status" value="1"/>
</dbReference>
<evidence type="ECO:0000256" key="5">
    <source>
        <dbReference type="ARBA" id="ARBA00022679"/>
    </source>
</evidence>
<dbReference type="InterPro" id="IPR050091">
    <property type="entry name" value="PKS_NRPS_Biosynth_Enz"/>
</dbReference>
<dbReference type="PANTHER" id="PTHR43775">
    <property type="entry name" value="FATTY ACID SYNTHASE"/>
    <property type="match status" value="1"/>
</dbReference>
<organism evidence="13 14">
    <name type="scientific">Streptantibioticus rubrisoli</name>
    <dbReference type="NCBI Taxonomy" id="1387313"/>
    <lineage>
        <taxon>Bacteria</taxon>
        <taxon>Bacillati</taxon>
        <taxon>Actinomycetota</taxon>
        <taxon>Actinomycetes</taxon>
        <taxon>Kitasatosporales</taxon>
        <taxon>Streptomycetaceae</taxon>
        <taxon>Streptantibioticus</taxon>
    </lineage>
</organism>
<dbReference type="Pfam" id="PF00698">
    <property type="entry name" value="Acyl_transf_1"/>
    <property type="match status" value="2"/>
</dbReference>
<dbReference type="InterPro" id="IPR002364">
    <property type="entry name" value="Quin_OxRdtase/zeta-crystal_CS"/>
</dbReference>
<evidence type="ECO:0000256" key="1">
    <source>
        <dbReference type="ARBA" id="ARBA00001957"/>
    </source>
</evidence>
<dbReference type="InterPro" id="IPR016035">
    <property type="entry name" value="Acyl_Trfase/lysoPLipase"/>
</dbReference>
<dbReference type="SUPFAM" id="SSF50129">
    <property type="entry name" value="GroES-like"/>
    <property type="match status" value="1"/>
</dbReference>
<dbReference type="InterPro" id="IPR014031">
    <property type="entry name" value="Ketoacyl_synth_C"/>
</dbReference>
<dbReference type="InterPro" id="IPR006162">
    <property type="entry name" value="Ppantetheine_attach_site"/>
</dbReference>
<dbReference type="Pfam" id="PF21089">
    <property type="entry name" value="PKS_DH_N"/>
    <property type="match status" value="1"/>
</dbReference>
<dbReference type="Pfam" id="PF00109">
    <property type="entry name" value="ketoacyl-synt"/>
    <property type="match status" value="2"/>
</dbReference>
<feature type="domain" description="PKS/mFAS DH" evidence="12">
    <location>
        <begin position="2432"/>
        <end position="2705"/>
    </location>
</feature>
<feature type="region of interest" description="N-terminal hotdog fold" evidence="9">
    <location>
        <begin position="2432"/>
        <end position="2554"/>
    </location>
</feature>
<sequence>MSNEEKLLDYLRRATVDLGEARRRVQELEAGEQEPIAIIGMSCRYPGGVNSPEGLWQLVANGGDAISPFPTDRGWDLAALYDPDPDHTGTSYVRESGFLHDAAEFDPALFGISPREAAAMDPQQRLLLEISWEAFERAGIAPTSLSGSRTGVFAGLMYHDYATRLHEIPDGVEGYLGTGNSGSVVSGRVAYTFGLEGPAVTIDTACSSSLVALHLAAQSLRKGECTLALAGGVTVMSTPAAFVEFSRQRGLAADGRCKSFAGAADGTAWSEGAGMLLVERLSDAQRNGHPVLAVVRGTAVNQDGASSGLTAPNGPAQQRVIRQALDSAGLTAQQVDVVEAHGTGTTLGDPIEAQAILATYGQDRERPVWLGSLKSNIGHSQAAAGVGGVMKMVLAMRHGVLPKTLHVDEPTPKVDWSAGAVSLLTEPTEWPQTGEPRRAGVSSFGVSGTNAHVVLEQSPVAEPEPEPEPVATVAPWVLSGATEQALRAQAARLLSFAAATTGLNQVDVGFSLATGRAALEHRGAVVASDLDALRAGLAALATGDANGAVRGVAAADERAVFVFPGQGSQWVGMAVGLLGSSSVFAESMRACAGALAPFVEWSLLDVLGDAAALERVDVVQPVLFAVMVSLAALWRSYGVEPAAVVGHSQGEIAAAYVSGALSLEDAARVVALRSRALLALSGRGGMVSVSLPVAEVTERVERWGGRVSVAAVNGPGSVVVSGDVDALDELLAEAEADGVRARRIPVDYASHSAHVEEIRDELLTVLADITPRTSEVPFYSTVSVERIDTRVLDADYWYRNLRQTVRFEETVRLLAEQGHRLFVESSAHPVLAMGIQETSEELVALGSLRRDEGGLDRFLLSLAEAHVHGASVDWPTVFPGARRTDLPTYAFQRQRYWLEAGTPAGTVNAGDAEFWRAVEREDLERVADTLNVDGADPLSKVLPAMSAWRRARAEESTVNSWRYGVAWHAIAEATAPRLSGNWLVVRQAGRSDEWASATVAALTKHGAHVVEAHVADVDREALRAVLPSDIELSGVLSLLGPAEEPHSLHPVLSIGVAGTVALVQALGDAGIDAPLWCVTRGAVAVGGSDRVSSAVQAQVWGLGRVAALEHAERWGGLVDLPEAIDDRALTRLVGVLADAGDEDQLAVRSAGVFVRRLRPAPVAERAVRKWRPSGTVLVTGGTEPLGARVAQWLAQQGAEHLLLTSPGPRDTTGLETELAELGAKVTVAVCDVTDRDAVARLLASVPAEYPLTAVAYSSPAAEMSALAETQLADFASVLSSRVSGATHLDELLDHESLEAVVFFSSVAGVWGSGRQGAYAAGNAFLDALAERRRAAGARVISVAWSPWQGSETAADEAGAEFLRKRGLRAMAPDLALTVLQQVLDHDEPFVAVADVDWDRFLPGFTALRPSPLFAELPDVQRIAAAAEQGSAEQSTTASELVRSLSGLAESEQQRIVLDLVRGHLAAVLDHATPDAVAVERAFRELGFDSLTAVDLRNRLNTATGLKLPATLVFDYPTPVALAEFLRAELVGAGRAVAAVATVAPVDDEPIAIVGMACRFPGDVRTPEELWQLVEGGHDAVSGLPENRGWDLDAFYDPTRQRPATSYVRHGGFLHDADEFDPAFFGISPREALAMDPQHRLLLETSWEAFERAGIEPALMRGKQVGVFAGTNGQHYMPLLQGGQEAFDGYLATGNGASVLSGRVSYTFGLEGPAVTVDTACSSSLVALHLAAQALRQGECELALAGGVTVMSTPDMFFEFSRQNGLSEDGRSRAFAAEASGFGLAEGAGMLLVERLSDARRNGHPVLAVLRGSAVNQDGASNGLTAPNGPSQQRVIRQALANAGLGASDVDVVEAHGTGTSLGDPIEAQALLATYGQDRERPLWLGSLKSNIGHAQAAAGVAGVMKMVLAMRHGVLPKTLHVDEPTPQVDWSTGAVSLLTEQVEWPETGRLRRAAVSSFGISGTNAHVILEEAPVVEAAGAEVGDAPVPWVVSGKSEAALRAQAARLLAFVDSASGLSPADVGLSLAVGRAVFEHRAAVVAADVAGFRAGLAALADAGAAPGVVQGVAGAGDRAVFVFPGQGSQWVGMAVGLLGSSSVFAESMRACAGALAPFVEWSLLDVLGDAAALERVDVVQPVLFAVMVSLAALWRSYGVEPAAVVGHSQGEIAAAYVSGALSLEDAARVVALRSKALLALSGRGGMVSVSLPVAEVTERVERWGGRVSVAAVNGPGSVVVSGDVDALDELLAECEGLGVRARRIPVDYASHSAHVEEIRDELLTVLADITPRTSEVPFYSTVSVERIDTVSLDAEYWYRNLRQTVRFEETVRLLAEQGHRLFVESSAHPVLAMGIQETSEQVTAIGSLRRDEGGLDRFLLSLAEAHVHGASVDWPTVFPGARRTDLPTYAFQRQRYWPETAAGRVGDVSAVGLGSADHPLLGAAVPLAGADGFLFAGRLSLATHSWLADHAVMGSVLLPGTAFVELAIRAGDQVGCGHLEELTLEAPLVLPERGGVYLQLVVDAADESGRRALHVHSRHDDDGPWTRHATGTLSADEETVAPAEGNWPPAGAVAVDLAGRYEHLAAQGYDYGPTFQGLRAAWRRGDEVFAEVALAPEQQDGAGRFGLHPALLDAAVQAVGLGDFLPDTGRGYLPFAWSGVRLHASGAGALRVRVSRAGQEAVALMVADTKGEPVASVGRLVLRPVTEDQLAVASATPQDSLFRLDWSEIAVPEDSGSHTGRWALVGADELKVRASLTAAGTEVDGYEDLAALGAADPVPELVFVTFPPNHGTGLSPAEVREATGVALGTVQAWLADDRFAGSRLVLVTRGAVAAGDEQDVPDLVHAPLWGLVRSAQLENPDRLVALDLDEHDASYQVVPAALATGEPQLAVRDGVVSAPRLVRPTGDGSLVPPNSAAWRLDIAEKGTLENLALSECAADTEPLAEGQVRIEVRAAGLNFRDVLIALGMYPDEALMGSEGAGVVLEVGPGVTGLAPGDPVMGLLSGAIGRVSVTDHRLVVKMPSGWSFTQAASVPVVFLTAYYALNDLAGLRAGESVLIHAAAGGVGMAAVQLARYWGAEVFGTASPGKWDVLRSLGFDDEHIASSRTLDFEERFRTATDGRGVDVVLDSLAREFVDASLRLLPRGGRFVEMGKTDVRDAGQVAASHPGVTYRAFDLMDAGPDRIAEMLGELVVLFGRGVLRPLPVRVWDVRRAPEALRFLSQARHVGKLVLTVPRALDPDGTALITGATGVLGGLVARHLVVEHGVRRLLLVGRRGMDAPGAAELAAELSGLGAVVTVAACDVADREQLAGLLAGIPVEHRLTAVVHAAGVLDDGVVGSLTAERLGAVLRPKVDAAWNLHELTAGFDLSLFVLFSSVSGSLGGAGQANYAAANVFLDGLAVHRRARGLSGVSLAWGLWARSSGMTGHLGDVDVQRMTRVGVGALSVAEGLALFDAAIDRPEATLVPMRLDTRALRAADVPPSLRGLARGPARRVVEAGAAVSHGPSLAQRLAETPEAERGRVLLDLVRMHVATVLGHASVAAVEPGRAFQEVGFDSLTAVELRNRLNAATGLRLPPTLVFDYPTPTALAEHLRTELLGGEASGGTSLLAELDRLEATLAEIVPDDVSAIAPDEQARAEITARLKSLLSQWDDVRGDVDGGGVAEQIESASDDEIFDLIDSKWGREL</sequence>
<dbReference type="InterPro" id="IPR020841">
    <property type="entry name" value="PKS_Beta-ketoAc_synthase_dom"/>
</dbReference>
<dbReference type="InterPro" id="IPR015083">
    <property type="entry name" value="NorB/c/GfsB-D-like_docking"/>
</dbReference>
<evidence type="ECO:0000256" key="9">
    <source>
        <dbReference type="PROSITE-ProRule" id="PRU01363"/>
    </source>
</evidence>
<dbReference type="RefSeq" id="WP_255928455.1">
    <property type="nucleotide sequence ID" value="NZ_JANFNH010000015.1"/>
</dbReference>
<feature type="domain" description="Carrier" evidence="10">
    <location>
        <begin position="1454"/>
        <end position="1529"/>
    </location>
</feature>
<dbReference type="CDD" id="cd00833">
    <property type="entry name" value="PKS"/>
    <property type="match status" value="2"/>
</dbReference>
<protein>
    <submittedName>
        <fullName evidence="13">SDR family NAD(P)-dependent oxidoreductase</fullName>
    </submittedName>
</protein>
<dbReference type="PROSITE" id="PS01162">
    <property type="entry name" value="QOR_ZETA_CRYSTAL"/>
    <property type="match status" value="1"/>
</dbReference>
<dbReference type="SMART" id="SM00829">
    <property type="entry name" value="PKS_ER"/>
    <property type="match status" value="1"/>
</dbReference>
<evidence type="ECO:0000259" key="11">
    <source>
        <dbReference type="PROSITE" id="PS52004"/>
    </source>
</evidence>
<keyword evidence="4" id="KW-0597">Phosphoprotein</keyword>